<feature type="non-terminal residue" evidence="2">
    <location>
        <position position="38"/>
    </location>
</feature>
<reference evidence="2 3" key="1">
    <citation type="journal article" date="2018" name="PLoS ONE">
        <title>The draft genome of Kipferlia bialata reveals reductive genome evolution in fornicate parasites.</title>
        <authorList>
            <person name="Tanifuji G."/>
            <person name="Takabayashi S."/>
            <person name="Kume K."/>
            <person name="Takagi M."/>
            <person name="Nakayama T."/>
            <person name="Kamikawa R."/>
            <person name="Inagaki Y."/>
            <person name="Hashimoto T."/>
        </authorList>
    </citation>
    <scope>NUCLEOTIDE SEQUENCE [LARGE SCALE GENOMIC DNA]</scope>
    <source>
        <strain evidence="2">NY0173</strain>
    </source>
</reference>
<name>A0A391P3J7_9EUKA</name>
<keyword evidence="3" id="KW-1185">Reference proteome</keyword>
<protein>
    <submittedName>
        <fullName evidence="2">Uncharacterized protein</fullName>
    </submittedName>
</protein>
<comment type="caution">
    <text evidence="2">The sequence shown here is derived from an EMBL/GenBank/DDBJ whole genome shotgun (WGS) entry which is preliminary data.</text>
</comment>
<dbReference type="Proteomes" id="UP000265618">
    <property type="component" value="Unassembled WGS sequence"/>
</dbReference>
<feature type="region of interest" description="Disordered" evidence="1">
    <location>
        <begin position="1"/>
        <end position="38"/>
    </location>
</feature>
<dbReference type="AlphaFoldDB" id="A0A391P3J7"/>
<sequence>MVKKKGKAKKGKAKKGKATKKAVSTRAPFQYESPIDDE</sequence>
<accession>A0A391P3J7</accession>
<gene>
    <name evidence="2" type="ORF">KIPB_015245</name>
</gene>
<evidence type="ECO:0000313" key="2">
    <source>
        <dbReference type="EMBL" id="GCA64739.1"/>
    </source>
</evidence>
<evidence type="ECO:0000313" key="3">
    <source>
        <dbReference type="Proteomes" id="UP000265618"/>
    </source>
</evidence>
<feature type="compositionally biased region" description="Basic residues" evidence="1">
    <location>
        <begin position="1"/>
        <end position="20"/>
    </location>
</feature>
<proteinExistence type="predicted"/>
<dbReference type="EMBL" id="BDIP01008399">
    <property type="protein sequence ID" value="GCA64739.1"/>
    <property type="molecule type" value="Genomic_DNA"/>
</dbReference>
<evidence type="ECO:0000256" key="1">
    <source>
        <dbReference type="SAM" id="MobiDB-lite"/>
    </source>
</evidence>
<organism evidence="2 3">
    <name type="scientific">Kipferlia bialata</name>
    <dbReference type="NCBI Taxonomy" id="797122"/>
    <lineage>
        <taxon>Eukaryota</taxon>
        <taxon>Metamonada</taxon>
        <taxon>Carpediemonas-like organisms</taxon>
        <taxon>Kipferlia</taxon>
    </lineage>
</organism>